<dbReference type="AlphaFoldDB" id="A0A1X7VH97"/>
<dbReference type="Pfam" id="PF21056">
    <property type="entry name" value="ZSWIM1-3_RNaseH-like"/>
    <property type="match status" value="1"/>
</dbReference>
<name>A0A1X7VH97_AMPQE</name>
<dbReference type="EnsemblMetazoa" id="Aqu2.1.38847_001">
    <property type="protein sequence ID" value="Aqu2.1.38847_001"/>
    <property type="gene ID" value="Aqu2.1.38847"/>
</dbReference>
<sequence>MLKEYSDIEMIFSVDIWVEEMRNESYNPSLLYKTQGVEPGNDVDNIAKNVILLCLQTEFRKEMAKKFGNGKVIFIDSTHSTTMYNFLLITVTVVDEFDARVPIAWAISNDEDQIKFFKIDQGHCWKSQAKILHV</sequence>
<dbReference type="OrthoDB" id="5987763at2759"/>
<dbReference type="InParanoid" id="A0A1X7VH97"/>
<dbReference type="InterPro" id="IPR048324">
    <property type="entry name" value="ZSWIM1-3_RNaseH-like"/>
</dbReference>
<proteinExistence type="predicted"/>
<protein>
    <recommendedName>
        <fullName evidence="1">ZSWIM1/3 RNaseH-like domain-containing protein</fullName>
    </recommendedName>
</protein>
<evidence type="ECO:0000259" key="1">
    <source>
        <dbReference type="Pfam" id="PF21056"/>
    </source>
</evidence>
<organism evidence="2">
    <name type="scientific">Amphimedon queenslandica</name>
    <name type="common">Sponge</name>
    <dbReference type="NCBI Taxonomy" id="400682"/>
    <lineage>
        <taxon>Eukaryota</taxon>
        <taxon>Metazoa</taxon>
        <taxon>Porifera</taxon>
        <taxon>Demospongiae</taxon>
        <taxon>Heteroscleromorpha</taxon>
        <taxon>Haplosclerida</taxon>
        <taxon>Niphatidae</taxon>
        <taxon>Amphimedon</taxon>
    </lineage>
</organism>
<reference evidence="2" key="1">
    <citation type="submission" date="2017-05" db="UniProtKB">
        <authorList>
            <consortium name="EnsemblMetazoa"/>
        </authorList>
    </citation>
    <scope>IDENTIFICATION</scope>
</reference>
<accession>A0A1X7VH97</accession>
<feature type="domain" description="ZSWIM1/3 RNaseH-like" evidence="1">
    <location>
        <begin position="48"/>
        <end position="113"/>
    </location>
</feature>
<evidence type="ECO:0000313" key="2">
    <source>
        <dbReference type="EnsemblMetazoa" id="Aqu2.1.38847_001"/>
    </source>
</evidence>